<evidence type="ECO:0000256" key="4">
    <source>
        <dbReference type="ARBA" id="ARBA00022475"/>
    </source>
</evidence>
<organism evidence="13 14">
    <name type="scientific">Pseudaeromonas sharmana</name>
    <dbReference type="NCBI Taxonomy" id="328412"/>
    <lineage>
        <taxon>Bacteria</taxon>
        <taxon>Pseudomonadati</taxon>
        <taxon>Pseudomonadota</taxon>
        <taxon>Gammaproteobacteria</taxon>
        <taxon>Aeromonadales</taxon>
        <taxon>Aeromonadaceae</taxon>
        <taxon>Pseudaeromonas</taxon>
    </lineage>
</organism>
<evidence type="ECO:0000256" key="5">
    <source>
        <dbReference type="ARBA" id="ARBA00022519"/>
    </source>
</evidence>
<keyword evidence="8" id="KW-1133">Transmembrane helix</keyword>
<accession>A0ABV8CK99</accession>
<proteinExistence type="inferred from homology"/>
<evidence type="ECO:0000313" key="13">
    <source>
        <dbReference type="EMBL" id="MFC3912600.1"/>
    </source>
</evidence>
<comment type="caution">
    <text evidence="13">The sequence shown here is derived from an EMBL/GenBank/DDBJ whole genome shotgun (WGS) entry which is preliminary data.</text>
</comment>
<dbReference type="Proteomes" id="UP001595692">
    <property type="component" value="Unassembled WGS sequence"/>
</dbReference>
<name>A0ABV8CK99_9GAMM</name>
<dbReference type="PANTHER" id="PTHR38831:SF1">
    <property type="entry name" value="TYPE II SECRETION SYSTEM PROTEIN K-RELATED"/>
    <property type="match status" value="1"/>
</dbReference>
<evidence type="ECO:0000256" key="1">
    <source>
        <dbReference type="ARBA" id="ARBA00004533"/>
    </source>
</evidence>
<comment type="similarity">
    <text evidence="2 10">Belongs to the GSP K family.</text>
</comment>
<evidence type="ECO:0000256" key="7">
    <source>
        <dbReference type="ARBA" id="ARBA00022927"/>
    </source>
</evidence>
<evidence type="ECO:0000256" key="9">
    <source>
        <dbReference type="ARBA" id="ARBA00023136"/>
    </source>
</evidence>
<sequence length="328" mass="36414">MRRQRGVALLVVLLILAVMMMVATSISSRFQSALFRTSNLVNQTQARWYAYGSEALVAKVLNQDIKDSPLVTQLGQYWASENQNFPVDGGLITGQVVDAQACFNLNALGKTESGLPAGQLPFAGKVFKQLLIQLQVDDYEAEQITAAMIDWLDSDDTLFSSLGAEDAWYQSLKVPYLTANKKMSDVSEIRMVRGISPALYRRLLPQVCALPNTDLKINVNTLRGYQAPLMAALFLGKMSNDTGLELIQDRPTDGWQQEADFKGMSQVTAAVTGLSEVSQIYSAVVVSSYFFEARMQIEIDSLRLRVNSLYKRANNKVSVIRRLYGGQE</sequence>
<keyword evidence="6" id="KW-0812">Transmembrane</keyword>
<comment type="subcellular location">
    <subcellularLocation>
        <location evidence="1 10">Cell inner membrane</location>
    </subcellularLocation>
</comment>
<evidence type="ECO:0000313" key="14">
    <source>
        <dbReference type="Proteomes" id="UP001595692"/>
    </source>
</evidence>
<dbReference type="SUPFAM" id="SSF158544">
    <property type="entry name" value="GspK insert domain-like"/>
    <property type="match status" value="2"/>
</dbReference>
<evidence type="ECO:0000256" key="10">
    <source>
        <dbReference type="PIRNR" id="PIRNR002786"/>
    </source>
</evidence>
<dbReference type="NCBIfam" id="NF037980">
    <property type="entry name" value="T2SS_GspK"/>
    <property type="match status" value="1"/>
</dbReference>
<dbReference type="InterPro" id="IPR049179">
    <property type="entry name" value="T2SSK_SAM-like_2nd"/>
</dbReference>
<keyword evidence="4 10" id="KW-1003">Cell membrane</keyword>
<dbReference type="EMBL" id="JBHSAF010000002">
    <property type="protein sequence ID" value="MFC3912600.1"/>
    <property type="molecule type" value="Genomic_DNA"/>
</dbReference>
<dbReference type="Gene3D" id="3.30.1300.30">
    <property type="entry name" value="GSPII I/J protein-like"/>
    <property type="match status" value="1"/>
</dbReference>
<evidence type="ECO:0000259" key="11">
    <source>
        <dbReference type="Pfam" id="PF03934"/>
    </source>
</evidence>
<reference evidence="14" key="1">
    <citation type="journal article" date="2019" name="Int. J. Syst. Evol. Microbiol.">
        <title>The Global Catalogue of Microorganisms (GCM) 10K type strain sequencing project: providing services to taxonomists for standard genome sequencing and annotation.</title>
        <authorList>
            <consortium name="The Broad Institute Genomics Platform"/>
            <consortium name="The Broad Institute Genome Sequencing Center for Infectious Disease"/>
            <person name="Wu L."/>
            <person name="Ma J."/>
        </authorList>
    </citation>
    <scope>NUCLEOTIDE SEQUENCE [LARGE SCALE GENOMIC DNA]</scope>
    <source>
        <strain evidence="14">CCUG 54939</strain>
    </source>
</reference>
<dbReference type="PIRSF" id="PIRSF002786">
    <property type="entry name" value="XcpX"/>
    <property type="match status" value="1"/>
</dbReference>
<keyword evidence="14" id="KW-1185">Reference proteome</keyword>
<dbReference type="Gene3D" id="1.10.40.60">
    <property type="entry name" value="EpsJ-like"/>
    <property type="match status" value="2"/>
</dbReference>
<dbReference type="InterPro" id="IPR038072">
    <property type="entry name" value="GspK_central_sf"/>
</dbReference>
<keyword evidence="5 10" id="KW-0997">Cell inner membrane</keyword>
<dbReference type="InterPro" id="IPR045584">
    <property type="entry name" value="Pilin-like"/>
</dbReference>
<dbReference type="RefSeq" id="WP_377150737.1">
    <property type="nucleotide sequence ID" value="NZ_JBHSAF010000002.1"/>
</dbReference>
<gene>
    <name evidence="13" type="primary">gspK</name>
    <name evidence="13" type="ORF">ACFOSS_03830</name>
</gene>
<evidence type="ECO:0000256" key="8">
    <source>
        <dbReference type="ARBA" id="ARBA00022989"/>
    </source>
</evidence>
<evidence type="ECO:0000256" key="6">
    <source>
        <dbReference type="ARBA" id="ARBA00022692"/>
    </source>
</evidence>
<evidence type="ECO:0000256" key="3">
    <source>
        <dbReference type="ARBA" id="ARBA00022448"/>
    </source>
</evidence>
<evidence type="ECO:0000256" key="2">
    <source>
        <dbReference type="ARBA" id="ARBA00007246"/>
    </source>
</evidence>
<dbReference type="InterPro" id="IPR049031">
    <property type="entry name" value="T2SSK_SAM-like_1st"/>
</dbReference>
<feature type="domain" description="T2SS protein K second SAM-like" evidence="11">
    <location>
        <begin position="217"/>
        <end position="269"/>
    </location>
</feature>
<keyword evidence="7" id="KW-0653">Protein transport</keyword>
<dbReference type="Pfam" id="PF21687">
    <property type="entry name" value="T2SSK_1st"/>
    <property type="match status" value="1"/>
</dbReference>
<dbReference type="SUPFAM" id="SSF54523">
    <property type="entry name" value="Pili subunits"/>
    <property type="match status" value="1"/>
</dbReference>
<dbReference type="InterPro" id="IPR005628">
    <property type="entry name" value="GspK"/>
</dbReference>
<dbReference type="Pfam" id="PF03934">
    <property type="entry name" value="T2SSK"/>
    <property type="match status" value="1"/>
</dbReference>
<evidence type="ECO:0000259" key="12">
    <source>
        <dbReference type="Pfam" id="PF21687"/>
    </source>
</evidence>
<protein>
    <recommendedName>
        <fullName evidence="10">Type II secretion system protein K</fullName>
    </recommendedName>
</protein>
<feature type="domain" description="T2SS protein K first SAM-like" evidence="12">
    <location>
        <begin position="101"/>
        <end position="212"/>
    </location>
</feature>
<keyword evidence="3 10" id="KW-0813">Transport</keyword>
<keyword evidence="9 10" id="KW-0472">Membrane</keyword>
<dbReference type="PANTHER" id="PTHR38831">
    <property type="entry name" value="TYPE II SECRETION SYSTEM PROTEIN K"/>
    <property type="match status" value="1"/>
</dbReference>